<evidence type="ECO:0000313" key="3">
    <source>
        <dbReference type="Proteomes" id="UP000322244"/>
    </source>
</evidence>
<feature type="transmembrane region" description="Helical" evidence="1">
    <location>
        <begin position="130"/>
        <end position="151"/>
    </location>
</feature>
<proteinExistence type="predicted"/>
<keyword evidence="1" id="KW-0812">Transmembrane</keyword>
<keyword evidence="3" id="KW-1185">Reference proteome</keyword>
<comment type="caution">
    <text evidence="2">The sequence shown here is derived from an EMBL/GenBank/DDBJ whole genome shotgun (WGS) entry which is preliminary data.</text>
</comment>
<dbReference type="AlphaFoldDB" id="A0A5A7S7R8"/>
<accession>A0A5A7S7R8</accession>
<name>A0A5A7S7R8_9NOCA</name>
<organism evidence="2 3">
    <name type="scientific">Antrihabitans cavernicola</name>
    <dbReference type="NCBI Taxonomy" id="2495913"/>
    <lineage>
        <taxon>Bacteria</taxon>
        <taxon>Bacillati</taxon>
        <taxon>Actinomycetota</taxon>
        <taxon>Actinomycetes</taxon>
        <taxon>Mycobacteriales</taxon>
        <taxon>Nocardiaceae</taxon>
        <taxon>Antrihabitans</taxon>
    </lineage>
</organism>
<keyword evidence="1" id="KW-1133">Transmembrane helix</keyword>
<evidence type="ECO:0000313" key="2">
    <source>
        <dbReference type="EMBL" id="KAA0021192.1"/>
    </source>
</evidence>
<feature type="transmembrane region" description="Helical" evidence="1">
    <location>
        <begin position="97"/>
        <end position="118"/>
    </location>
</feature>
<dbReference type="Proteomes" id="UP000322244">
    <property type="component" value="Unassembled WGS sequence"/>
</dbReference>
<sequence length="162" mass="17249">MSSQDVADRWSKLRHEWHERLDPNEQSAVISWAAFTAVFGGVRALTHWIRAGHGPKGGGMSLGGQHFHHYNIGIALLAGVGAVALRGTDEDRRHPAVAVAYGSGGALIVDELALLLDLKDVYWAQDGRKSVDTAVGLIAVGATFFAGLPFWPSARAAIQSPG</sequence>
<reference evidence="2 3" key="1">
    <citation type="submission" date="2019-07" db="EMBL/GenBank/DDBJ databases">
        <title>Rhodococcus cavernicolus sp. nov., isolated from a cave.</title>
        <authorList>
            <person name="Lee S.D."/>
        </authorList>
    </citation>
    <scope>NUCLEOTIDE SEQUENCE [LARGE SCALE GENOMIC DNA]</scope>
    <source>
        <strain evidence="2 3">C1-24</strain>
    </source>
</reference>
<keyword evidence="1" id="KW-0472">Membrane</keyword>
<evidence type="ECO:0008006" key="4">
    <source>
        <dbReference type="Google" id="ProtNLM"/>
    </source>
</evidence>
<protein>
    <recommendedName>
        <fullName evidence="4">Integral membrane protein</fullName>
    </recommendedName>
</protein>
<dbReference type="EMBL" id="VLNY01000011">
    <property type="protein sequence ID" value="KAA0021192.1"/>
    <property type="molecule type" value="Genomic_DNA"/>
</dbReference>
<evidence type="ECO:0000256" key="1">
    <source>
        <dbReference type="SAM" id="Phobius"/>
    </source>
</evidence>
<feature type="transmembrane region" description="Helical" evidence="1">
    <location>
        <begin position="67"/>
        <end position="85"/>
    </location>
</feature>
<gene>
    <name evidence="2" type="ORF">FOY51_19980</name>
</gene>
<feature type="transmembrane region" description="Helical" evidence="1">
    <location>
        <begin position="29"/>
        <end position="46"/>
    </location>
</feature>
<dbReference type="OrthoDB" id="8535577at2"/>
<dbReference type="RefSeq" id="WP_149432025.1">
    <property type="nucleotide sequence ID" value="NZ_VLNY01000011.1"/>
</dbReference>